<dbReference type="InterPro" id="IPR043132">
    <property type="entry name" value="BCAT-like_C"/>
</dbReference>
<dbReference type="GO" id="GO:0008483">
    <property type="term" value="F:transaminase activity"/>
    <property type="evidence" value="ECO:0007669"/>
    <property type="project" value="UniProtKB-KW"/>
</dbReference>
<keyword evidence="1" id="KW-1133">Transmembrane helix</keyword>
<dbReference type="Gene3D" id="3.20.10.10">
    <property type="entry name" value="D-amino Acid Aminotransferase, subunit A, domain 2"/>
    <property type="match status" value="1"/>
</dbReference>
<proteinExistence type="predicted"/>
<dbReference type="Proteomes" id="UP000265566">
    <property type="component" value="Chromosome 1"/>
</dbReference>
<dbReference type="SUPFAM" id="SSF56752">
    <property type="entry name" value="D-aminoacid aminotransferase-like PLP-dependent enzymes"/>
    <property type="match status" value="1"/>
</dbReference>
<protein>
    <submittedName>
        <fullName evidence="2">Putative aminotransferase class IV</fullName>
    </submittedName>
</protein>
<reference evidence="3" key="1">
    <citation type="journal article" date="2018" name="Nat. Plants">
        <title>Whole-genome landscape of Medicago truncatula symbiotic genes.</title>
        <authorList>
            <person name="Pecrix Y."/>
            <person name="Staton S.E."/>
            <person name="Sallet E."/>
            <person name="Lelandais-Briere C."/>
            <person name="Moreau S."/>
            <person name="Carrere S."/>
            <person name="Blein T."/>
            <person name="Jardinaud M.F."/>
            <person name="Latrasse D."/>
            <person name="Zouine M."/>
            <person name="Zahm M."/>
            <person name="Kreplak J."/>
            <person name="Mayjonade B."/>
            <person name="Satge C."/>
            <person name="Perez M."/>
            <person name="Cauet S."/>
            <person name="Marande W."/>
            <person name="Chantry-Darmon C."/>
            <person name="Lopez-Roques C."/>
            <person name="Bouchez O."/>
            <person name="Berard A."/>
            <person name="Debelle F."/>
            <person name="Munos S."/>
            <person name="Bendahmane A."/>
            <person name="Berges H."/>
            <person name="Niebel A."/>
            <person name="Buitink J."/>
            <person name="Frugier F."/>
            <person name="Benhamed M."/>
            <person name="Crespi M."/>
            <person name="Gouzy J."/>
            <person name="Gamas P."/>
        </authorList>
    </citation>
    <scope>NUCLEOTIDE SEQUENCE [LARGE SCALE GENOMIC DNA]</scope>
    <source>
        <strain evidence="3">cv. Jemalong A17</strain>
    </source>
</reference>
<keyword evidence="2" id="KW-0032">Aminotransferase</keyword>
<dbReference type="Gramene" id="rna4703">
    <property type="protein sequence ID" value="RHN80743.1"/>
    <property type="gene ID" value="gene4703"/>
</dbReference>
<evidence type="ECO:0000313" key="3">
    <source>
        <dbReference type="Proteomes" id="UP000265566"/>
    </source>
</evidence>
<dbReference type="EMBL" id="PSQE01000001">
    <property type="protein sequence ID" value="RHN80743.1"/>
    <property type="molecule type" value="Genomic_DNA"/>
</dbReference>
<dbReference type="AlphaFoldDB" id="A0A396JWR3"/>
<accession>A0A396JWR3</accession>
<evidence type="ECO:0000313" key="2">
    <source>
        <dbReference type="EMBL" id="RHN80743.1"/>
    </source>
</evidence>
<evidence type="ECO:0000256" key="1">
    <source>
        <dbReference type="SAM" id="Phobius"/>
    </source>
</evidence>
<keyword evidence="1" id="KW-0812">Transmembrane</keyword>
<gene>
    <name evidence="2" type="ORF">MtrunA17_Chr1g0191551</name>
</gene>
<organism evidence="2 3">
    <name type="scientific">Medicago truncatula</name>
    <name type="common">Barrel medic</name>
    <name type="synonym">Medicago tribuloides</name>
    <dbReference type="NCBI Taxonomy" id="3880"/>
    <lineage>
        <taxon>Eukaryota</taxon>
        <taxon>Viridiplantae</taxon>
        <taxon>Streptophyta</taxon>
        <taxon>Embryophyta</taxon>
        <taxon>Tracheophyta</taxon>
        <taxon>Spermatophyta</taxon>
        <taxon>Magnoliopsida</taxon>
        <taxon>eudicotyledons</taxon>
        <taxon>Gunneridae</taxon>
        <taxon>Pentapetalae</taxon>
        <taxon>rosids</taxon>
        <taxon>fabids</taxon>
        <taxon>Fabales</taxon>
        <taxon>Fabaceae</taxon>
        <taxon>Papilionoideae</taxon>
        <taxon>50 kb inversion clade</taxon>
        <taxon>NPAAA clade</taxon>
        <taxon>Hologalegina</taxon>
        <taxon>IRL clade</taxon>
        <taxon>Trifolieae</taxon>
        <taxon>Medicago</taxon>
    </lineage>
</organism>
<dbReference type="InterPro" id="IPR036038">
    <property type="entry name" value="Aminotransferase-like"/>
</dbReference>
<feature type="transmembrane region" description="Helical" evidence="1">
    <location>
        <begin position="47"/>
        <end position="67"/>
    </location>
</feature>
<comment type="caution">
    <text evidence="2">The sequence shown here is derived from an EMBL/GenBank/DDBJ whole genome shotgun (WGS) entry which is preliminary data.</text>
</comment>
<keyword evidence="2" id="KW-0808">Transferase</keyword>
<sequence>MICNTFVYHLQLQVVKVDGRTIGDGKVGPVTRKLQAIYKKLTEESGYLYIFWFLYFMMLIRLEALIFPKQNCFSSISPKKKSFDLKFR</sequence>
<keyword evidence="1" id="KW-0472">Membrane</keyword>
<name>A0A396JWR3_MEDTR</name>